<accession>A0A2P2Q8U6</accession>
<proteinExistence type="predicted"/>
<sequence>MKGLWNHHFHLTNQKIQNKSQDSANKNTTQIVCFVLHHLPILGNKAK</sequence>
<organism evidence="1">
    <name type="scientific">Rhizophora mucronata</name>
    <name type="common">Asiatic mangrove</name>
    <dbReference type="NCBI Taxonomy" id="61149"/>
    <lineage>
        <taxon>Eukaryota</taxon>
        <taxon>Viridiplantae</taxon>
        <taxon>Streptophyta</taxon>
        <taxon>Embryophyta</taxon>
        <taxon>Tracheophyta</taxon>
        <taxon>Spermatophyta</taxon>
        <taxon>Magnoliopsida</taxon>
        <taxon>eudicotyledons</taxon>
        <taxon>Gunneridae</taxon>
        <taxon>Pentapetalae</taxon>
        <taxon>rosids</taxon>
        <taxon>fabids</taxon>
        <taxon>Malpighiales</taxon>
        <taxon>Rhizophoraceae</taxon>
        <taxon>Rhizophora</taxon>
    </lineage>
</organism>
<reference evidence="1" key="1">
    <citation type="submission" date="2018-02" db="EMBL/GenBank/DDBJ databases">
        <title>Rhizophora mucronata_Transcriptome.</title>
        <authorList>
            <person name="Meera S.P."/>
            <person name="Sreeshan A."/>
            <person name="Augustine A."/>
        </authorList>
    </citation>
    <scope>NUCLEOTIDE SEQUENCE</scope>
    <source>
        <tissue evidence="1">Leaf</tissue>
    </source>
</reference>
<name>A0A2P2Q8U6_RHIMU</name>
<dbReference type="AlphaFoldDB" id="A0A2P2Q8U6"/>
<dbReference type="EMBL" id="GGEC01082909">
    <property type="protein sequence ID" value="MBX63393.1"/>
    <property type="molecule type" value="Transcribed_RNA"/>
</dbReference>
<protein>
    <submittedName>
        <fullName evidence="1">Uncharacterized protein</fullName>
    </submittedName>
</protein>
<evidence type="ECO:0000313" key="1">
    <source>
        <dbReference type="EMBL" id="MBX63393.1"/>
    </source>
</evidence>